<proteinExistence type="predicted"/>
<reference evidence="1" key="1">
    <citation type="submission" date="2021-05" db="EMBL/GenBank/DDBJ databases">
        <authorList>
            <person name="Pan Q."/>
            <person name="Jouanno E."/>
            <person name="Zahm M."/>
            <person name="Klopp C."/>
            <person name="Cabau C."/>
            <person name="Louis A."/>
            <person name="Berthelot C."/>
            <person name="Parey E."/>
            <person name="Roest Crollius H."/>
            <person name="Montfort J."/>
            <person name="Robinson-Rechavi M."/>
            <person name="Bouchez O."/>
            <person name="Lampietro C."/>
            <person name="Lopez Roques C."/>
            <person name="Donnadieu C."/>
            <person name="Postlethwait J."/>
            <person name="Bobe J."/>
            <person name="Dillon D."/>
            <person name="Chandos A."/>
            <person name="von Hippel F."/>
            <person name="Guiguen Y."/>
        </authorList>
    </citation>
    <scope>NUCLEOTIDE SEQUENCE</scope>
    <source>
        <strain evidence="1">YG-Jan2019</strain>
    </source>
</reference>
<dbReference type="EMBL" id="CM055736">
    <property type="protein sequence ID" value="KAJ8006609.1"/>
    <property type="molecule type" value="Genomic_DNA"/>
</dbReference>
<evidence type="ECO:0000313" key="1">
    <source>
        <dbReference type="EMBL" id="KAJ8006609.1"/>
    </source>
</evidence>
<organism evidence="1 2">
    <name type="scientific">Dallia pectoralis</name>
    <name type="common">Alaska blackfish</name>
    <dbReference type="NCBI Taxonomy" id="75939"/>
    <lineage>
        <taxon>Eukaryota</taxon>
        <taxon>Metazoa</taxon>
        <taxon>Chordata</taxon>
        <taxon>Craniata</taxon>
        <taxon>Vertebrata</taxon>
        <taxon>Euteleostomi</taxon>
        <taxon>Actinopterygii</taxon>
        <taxon>Neopterygii</taxon>
        <taxon>Teleostei</taxon>
        <taxon>Protacanthopterygii</taxon>
        <taxon>Esociformes</taxon>
        <taxon>Umbridae</taxon>
        <taxon>Dallia</taxon>
    </lineage>
</organism>
<keyword evidence="2" id="KW-1185">Reference proteome</keyword>
<dbReference type="Proteomes" id="UP001157502">
    <property type="component" value="Chromosome 9"/>
</dbReference>
<evidence type="ECO:0000313" key="2">
    <source>
        <dbReference type="Proteomes" id="UP001157502"/>
    </source>
</evidence>
<protein>
    <submittedName>
        <fullName evidence="1">Uncharacterized protein</fullName>
    </submittedName>
</protein>
<gene>
    <name evidence="1" type="ORF">DPEC_G00109020</name>
</gene>
<name>A0ACC2GSI5_DALPE</name>
<sequence length="268" mass="29615">MAARVGAVGGQSGILGDESWRHDTGLKRSVCGPFQRTGWGVWKSATRQRDMPTRPGVGTRAAPVLLAWDGPRRGELDGSMLGDAQFGNGALECGHPMQLNVTKLPMGNSSFGLSILRTGHWRGIHILVMTDLFSRAARTLEGWVRGAHHRTLTEAYAKVGAQSRRRQGWDQARYNKKARAVPLLAGEKRVLLRNFRRGRSLCPHWVPSPFVVVAQRSLAERQWFSDVSGKTSFDRDRSSPLKEGPGRTLAITTTDYDQSEGKPMDGRT</sequence>
<accession>A0ACC2GSI5</accession>
<comment type="caution">
    <text evidence="1">The sequence shown here is derived from an EMBL/GenBank/DDBJ whole genome shotgun (WGS) entry which is preliminary data.</text>
</comment>